<dbReference type="CDD" id="cd01043">
    <property type="entry name" value="DPS"/>
    <property type="match status" value="1"/>
</dbReference>
<feature type="domain" description="Ferritin/DPS" evidence="3">
    <location>
        <begin position="8"/>
        <end position="146"/>
    </location>
</feature>
<dbReference type="Pfam" id="PF00210">
    <property type="entry name" value="Ferritin"/>
    <property type="match status" value="1"/>
</dbReference>
<dbReference type="PROSITE" id="PS00818">
    <property type="entry name" value="DPS_1"/>
    <property type="match status" value="1"/>
</dbReference>
<dbReference type="InterPro" id="IPR023188">
    <property type="entry name" value="DPS_DNA-bd_CS"/>
</dbReference>
<dbReference type="PANTHER" id="PTHR42932:SF1">
    <property type="entry name" value="GENERAL STRESS PROTEIN 20U"/>
    <property type="match status" value="1"/>
</dbReference>
<dbReference type="PIRSF" id="PIRSF005900">
    <property type="entry name" value="Dps"/>
    <property type="match status" value="1"/>
</dbReference>
<dbReference type="PROSITE" id="PS00819">
    <property type="entry name" value="DPS_2"/>
    <property type="match status" value="1"/>
</dbReference>
<comment type="caution">
    <text evidence="4">The sequence shown here is derived from an EMBL/GenBank/DDBJ whole genome shotgun (WGS) entry which is preliminary data.</text>
</comment>
<evidence type="ECO:0000313" key="4">
    <source>
        <dbReference type="EMBL" id="EHI56794.1"/>
    </source>
</evidence>
<proteinExistence type="inferred from homology"/>
<protein>
    <recommendedName>
        <fullName evidence="3">Ferritin/DPS domain-containing protein</fullName>
    </recommendedName>
</protein>
<sequence>MSKKLNDKMNVYLANQEVMYIKLHNLHWYVKGKSFFTLHAKFEELYDQAAEILDEVAERLLSLGESPIASFKKALSATAVKELDDVPVSSVDAVKILLKDVEYWIKDTKEIADLADDEGDKVTSDMFNGYLKEYQKLDWMLKSYVE</sequence>
<keyword evidence="5" id="KW-1185">Reference proteome</keyword>
<evidence type="ECO:0000259" key="3">
    <source>
        <dbReference type="Pfam" id="PF00210"/>
    </source>
</evidence>
<dbReference type="InterPro" id="IPR009078">
    <property type="entry name" value="Ferritin-like_SF"/>
</dbReference>
<dbReference type="InterPro" id="IPR012347">
    <property type="entry name" value="Ferritin-like"/>
</dbReference>
<dbReference type="Gene3D" id="1.20.1260.10">
    <property type="match status" value="1"/>
</dbReference>
<dbReference type="AlphaFoldDB" id="G5GEQ6"/>
<dbReference type="SUPFAM" id="SSF47240">
    <property type="entry name" value="Ferritin-like"/>
    <property type="match status" value="1"/>
</dbReference>
<dbReference type="PRINTS" id="PR01346">
    <property type="entry name" value="HELNAPAPROT"/>
</dbReference>
<organism evidence="4 5">
    <name type="scientific">Johnsonella ignava ATCC 51276</name>
    <dbReference type="NCBI Taxonomy" id="679200"/>
    <lineage>
        <taxon>Bacteria</taxon>
        <taxon>Bacillati</taxon>
        <taxon>Bacillota</taxon>
        <taxon>Clostridia</taxon>
        <taxon>Lachnospirales</taxon>
        <taxon>Lachnospiraceae</taxon>
        <taxon>Johnsonella</taxon>
    </lineage>
</organism>
<dbReference type="Proteomes" id="UP000003011">
    <property type="component" value="Unassembled WGS sequence"/>
</dbReference>
<dbReference type="HOGENOM" id="CLU_098183_2_2_9"/>
<comment type="similarity">
    <text evidence="1 2">Belongs to the Dps family.</text>
</comment>
<dbReference type="GO" id="GO:0008199">
    <property type="term" value="F:ferric iron binding"/>
    <property type="evidence" value="ECO:0007669"/>
    <property type="project" value="InterPro"/>
</dbReference>
<dbReference type="EMBL" id="ACZL01000002">
    <property type="protein sequence ID" value="EHI56794.1"/>
    <property type="molecule type" value="Genomic_DNA"/>
</dbReference>
<dbReference type="InterPro" id="IPR008331">
    <property type="entry name" value="Ferritin_DPS_dom"/>
</dbReference>
<reference evidence="4 5" key="1">
    <citation type="submission" date="2011-08" db="EMBL/GenBank/DDBJ databases">
        <title>The Genome Sequence of Johnsonella ignava ATCC 51276.</title>
        <authorList>
            <consortium name="The Broad Institute Genome Sequencing Platform"/>
            <person name="Earl A."/>
            <person name="Ward D."/>
            <person name="Feldgarden M."/>
            <person name="Gevers D."/>
            <person name="Izard J."/>
            <person name="Blanton J.M."/>
            <person name="Baranova O.V."/>
            <person name="Dewhirst F.E."/>
            <person name="Young S.K."/>
            <person name="Zeng Q."/>
            <person name="Gargeya S."/>
            <person name="Fitzgerald M."/>
            <person name="Haas B."/>
            <person name="Abouelleil A."/>
            <person name="Alvarado L."/>
            <person name="Arachchi H.M."/>
            <person name="Berlin A."/>
            <person name="Brown A."/>
            <person name="Chapman S.B."/>
            <person name="Chen Z."/>
            <person name="Dunbar C."/>
            <person name="Freedman E."/>
            <person name="Gearin G."/>
            <person name="Gellesch M."/>
            <person name="Goldberg J."/>
            <person name="Griggs A."/>
            <person name="Gujja S."/>
            <person name="Heiman D."/>
            <person name="Howarth C."/>
            <person name="Larson L."/>
            <person name="Lui A."/>
            <person name="MacDonald P.J.P."/>
            <person name="Montmayeur A."/>
            <person name="Murphy C."/>
            <person name="Neiman D."/>
            <person name="Pearson M."/>
            <person name="Priest M."/>
            <person name="Roberts A."/>
            <person name="Saif S."/>
            <person name="Shea T."/>
            <person name="Shenoy N."/>
            <person name="Sisk P."/>
            <person name="Stolte C."/>
            <person name="Sykes S."/>
            <person name="Wortman J."/>
            <person name="Nusbaum C."/>
            <person name="Birren B."/>
        </authorList>
    </citation>
    <scope>NUCLEOTIDE SEQUENCE [LARGE SCALE GENOMIC DNA]</scope>
    <source>
        <strain evidence="4 5">ATCC 51276</strain>
    </source>
</reference>
<name>G5GEQ6_9FIRM</name>
<accession>G5GEQ6</accession>
<dbReference type="eggNOG" id="COG0783">
    <property type="taxonomic scope" value="Bacteria"/>
</dbReference>
<dbReference type="RefSeq" id="WP_005538954.1">
    <property type="nucleotide sequence ID" value="NZ_JH378829.1"/>
</dbReference>
<evidence type="ECO:0000256" key="2">
    <source>
        <dbReference type="RuleBase" id="RU003875"/>
    </source>
</evidence>
<dbReference type="PANTHER" id="PTHR42932">
    <property type="entry name" value="GENERAL STRESS PROTEIN 20U"/>
    <property type="match status" value="1"/>
</dbReference>
<evidence type="ECO:0000313" key="5">
    <source>
        <dbReference type="Proteomes" id="UP000003011"/>
    </source>
</evidence>
<evidence type="ECO:0000256" key="1">
    <source>
        <dbReference type="ARBA" id="ARBA00009497"/>
    </source>
</evidence>
<dbReference type="InterPro" id="IPR002177">
    <property type="entry name" value="DPS_DNA-bd"/>
</dbReference>
<dbReference type="OrthoDB" id="9797023at2"/>
<dbReference type="GO" id="GO:0016722">
    <property type="term" value="F:oxidoreductase activity, acting on metal ions"/>
    <property type="evidence" value="ECO:0007669"/>
    <property type="project" value="InterPro"/>
</dbReference>
<gene>
    <name evidence="4" type="ORF">HMPREF9333_00044</name>
</gene>
<dbReference type="STRING" id="679200.HMPREF9333_00044"/>
<dbReference type="PATRIC" id="fig|679200.3.peg.47"/>